<feature type="binding site" evidence="5">
    <location>
        <position position="76"/>
    </location>
    <ligand>
        <name>S-adenosyl-L-methionine</name>
        <dbReference type="ChEBI" id="CHEBI:59789"/>
    </ligand>
</feature>
<dbReference type="NCBIfam" id="TIGR01934">
    <property type="entry name" value="MenG_MenH_UbiE"/>
    <property type="match status" value="1"/>
</dbReference>
<evidence type="ECO:0000256" key="1">
    <source>
        <dbReference type="ARBA" id="ARBA00022428"/>
    </source>
</evidence>
<sequence length="226" mass="24878">MQDAGYVKKAFAGIARRYMLANHVLSLGIDVLWRQKTARFVAAAHPKLILDLATGSGDLAREVQKHCPQAKVLGADFSLPMMREAQAHQFHQLVAADGTQLPFQNGAFDALTVAFGLRNMASWPGALGEMSRVLQAQGRLYVLDFSLPTLPIVRPLYLFYLKKIMPRIAGWITGERAAYEYLCSSVERFPSGAAMEQMIREAGFQAVSSHRLSFGIASLYIGSKTA</sequence>
<gene>
    <name evidence="5" type="primary">menG</name>
    <name evidence="6" type="ORF">HNQ64_000145</name>
</gene>
<dbReference type="PANTHER" id="PTHR43591">
    <property type="entry name" value="METHYLTRANSFERASE"/>
    <property type="match status" value="1"/>
</dbReference>
<evidence type="ECO:0000256" key="3">
    <source>
        <dbReference type="ARBA" id="ARBA00022679"/>
    </source>
</evidence>
<dbReference type="SUPFAM" id="SSF53335">
    <property type="entry name" value="S-adenosyl-L-methionine-dependent methyltransferases"/>
    <property type="match status" value="1"/>
</dbReference>
<protein>
    <recommendedName>
        <fullName evidence="5">Demethylmenaquinone methyltransferase</fullName>
        <ecNumber evidence="5">2.1.1.163</ecNumber>
    </recommendedName>
</protein>
<accession>A0A7W7YGS2</accession>
<dbReference type="Proteomes" id="UP000534294">
    <property type="component" value="Unassembled WGS sequence"/>
</dbReference>
<comment type="catalytic activity">
    <reaction evidence="5">
        <text>a 2-demethylmenaquinol + S-adenosyl-L-methionine = a menaquinol + S-adenosyl-L-homocysteine + H(+)</text>
        <dbReference type="Rhea" id="RHEA:42640"/>
        <dbReference type="Rhea" id="RHEA-COMP:9539"/>
        <dbReference type="Rhea" id="RHEA-COMP:9563"/>
        <dbReference type="ChEBI" id="CHEBI:15378"/>
        <dbReference type="ChEBI" id="CHEBI:18151"/>
        <dbReference type="ChEBI" id="CHEBI:55437"/>
        <dbReference type="ChEBI" id="CHEBI:57856"/>
        <dbReference type="ChEBI" id="CHEBI:59789"/>
        <dbReference type="EC" id="2.1.1.163"/>
    </reaction>
</comment>
<dbReference type="UniPathway" id="UPA00079">
    <property type="reaction ID" value="UER00169"/>
</dbReference>
<dbReference type="EC" id="2.1.1.163" evidence="5"/>
<proteinExistence type="inferred from homology"/>
<keyword evidence="4 5" id="KW-0949">S-adenosyl-L-methionine</keyword>
<keyword evidence="3 5" id="KW-0808">Transferase</keyword>
<keyword evidence="1 5" id="KW-0474">Menaquinone biosynthesis</keyword>
<dbReference type="Gene3D" id="3.40.50.150">
    <property type="entry name" value="Vaccinia Virus protein VP39"/>
    <property type="match status" value="1"/>
</dbReference>
<feature type="binding site" evidence="5">
    <location>
        <position position="56"/>
    </location>
    <ligand>
        <name>S-adenosyl-L-methionine</name>
        <dbReference type="ChEBI" id="CHEBI:59789"/>
    </ligand>
</feature>
<dbReference type="GO" id="GO:0032259">
    <property type="term" value="P:methylation"/>
    <property type="evidence" value="ECO:0007669"/>
    <property type="project" value="UniProtKB-KW"/>
</dbReference>
<dbReference type="GO" id="GO:0009234">
    <property type="term" value="P:menaquinone biosynthetic process"/>
    <property type="evidence" value="ECO:0007669"/>
    <property type="project" value="UniProtKB-UniRule"/>
</dbReference>
<evidence type="ECO:0000256" key="2">
    <source>
        <dbReference type="ARBA" id="ARBA00022603"/>
    </source>
</evidence>
<comment type="function">
    <text evidence="5">Methyltransferase required for the conversion of demethylmenaquinol (DMKH2) to menaquinol (MKH2).</text>
</comment>
<dbReference type="EMBL" id="JACHIF010000001">
    <property type="protein sequence ID" value="MBB5035911.1"/>
    <property type="molecule type" value="Genomic_DNA"/>
</dbReference>
<evidence type="ECO:0000313" key="6">
    <source>
        <dbReference type="EMBL" id="MBB5035911.1"/>
    </source>
</evidence>
<comment type="pathway">
    <text evidence="5">Quinol/quinone metabolism; menaquinone biosynthesis; menaquinol from 1,4-dihydroxy-2-naphthoate: step 2/2.</text>
</comment>
<dbReference type="RefSeq" id="WP_184204365.1">
    <property type="nucleotide sequence ID" value="NZ_JACHIF010000001.1"/>
</dbReference>
<evidence type="ECO:0000313" key="7">
    <source>
        <dbReference type="Proteomes" id="UP000534294"/>
    </source>
</evidence>
<feature type="binding site" evidence="5">
    <location>
        <begin position="97"/>
        <end position="98"/>
    </location>
    <ligand>
        <name>S-adenosyl-L-methionine</name>
        <dbReference type="ChEBI" id="CHEBI:59789"/>
    </ligand>
</feature>
<dbReference type="PANTHER" id="PTHR43591:SF24">
    <property type="entry name" value="2-METHOXY-6-POLYPRENYL-1,4-BENZOQUINOL METHYLASE, MITOCHONDRIAL"/>
    <property type="match status" value="1"/>
</dbReference>
<keyword evidence="2 5" id="KW-0489">Methyltransferase</keyword>
<name>A0A7W7YGS2_9BACT</name>
<dbReference type="CDD" id="cd02440">
    <property type="entry name" value="AdoMet_MTases"/>
    <property type="match status" value="1"/>
</dbReference>
<evidence type="ECO:0000256" key="5">
    <source>
        <dbReference type="HAMAP-Rule" id="MF_01813"/>
    </source>
</evidence>
<comment type="caution">
    <text evidence="6">The sequence shown here is derived from an EMBL/GenBank/DDBJ whole genome shotgun (WGS) entry which is preliminary data.</text>
</comment>
<dbReference type="InterPro" id="IPR004033">
    <property type="entry name" value="UbiE/COQ5_MeTrFase"/>
</dbReference>
<dbReference type="HAMAP" id="MF_01813">
    <property type="entry name" value="MenG_UbiE_methyltr"/>
    <property type="match status" value="1"/>
</dbReference>
<keyword evidence="7" id="KW-1185">Reference proteome</keyword>
<dbReference type="AlphaFoldDB" id="A0A7W7YGS2"/>
<dbReference type="InterPro" id="IPR029063">
    <property type="entry name" value="SAM-dependent_MTases_sf"/>
</dbReference>
<dbReference type="GO" id="GO:0043770">
    <property type="term" value="F:demethylmenaquinone methyltransferase activity"/>
    <property type="evidence" value="ECO:0007669"/>
    <property type="project" value="UniProtKB-UniRule"/>
</dbReference>
<dbReference type="Pfam" id="PF01209">
    <property type="entry name" value="Ubie_methyltran"/>
    <property type="match status" value="1"/>
</dbReference>
<evidence type="ECO:0000256" key="4">
    <source>
        <dbReference type="ARBA" id="ARBA00022691"/>
    </source>
</evidence>
<comment type="caution">
    <text evidence="5">Lacks conserved residue(s) required for the propagation of feature annotation.</text>
</comment>
<comment type="similarity">
    <text evidence="5">Belongs to the class I-like SAM-binding methyltransferase superfamily. MenG/UbiE family.</text>
</comment>
<dbReference type="PROSITE" id="PS51608">
    <property type="entry name" value="SAM_MT_UBIE"/>
    <property type="match status" value="1"/>
</dbReference>
<organism evidence="6 7">
    <name type="scientific">Prosthecobacter dejongeii</name>
    <dbReference type="NCBI Taxonomy" id="48465"/>
    <lineage>
        <taxon>Bacteria</taxon>
        <taxon>Pseudomonadati</taxon>
        <taxon>Verrucomicrobiota</taxon>
        <taxon>Verrucomicrobiia</taxon>
        <taxon>Verrucomicrobiales</taxon>
        <taxon>Verrucomicrobiaceae</taxon>
        <taxon>Prosthecobacter</taxon>
    </lineage>
</organism>
<reference evidence="6 7" key="1">
    <citation type="submission" date="2020-08" db="EMBL/GenBank/DDBJ databases">
        <title>Genomic Encyclopedia of Type Strains, Phase IV (KMG-IV): sequencing the most valuable type-strain genomes for metagenomic binning, comparative biology and taxonomic classification.</title>
        <authorList>
            <person name="Goeker M."/>
        </authorList>
    </citation>
    <scope>NUCLEOTIDE SEQUENCE [LARGE SCALE GENOMIC DNA]</scope>
    <source>
        <strain evidence="6 7">DSM 12251</strain>
    </source>
</reference>